<feature type="compositionally biased region" description="Basic and acidic residues" evidence="1">
    <location>
        <begin position="30"/>
        <end position="39"/>
    </location>
</feature>
<dbReference type="Proteomes" id="UP000187406">
    <property type="component" value="Unassembled WGS sequence"/>
</dbReference>
<evidence type="ECO:0000313" key="2">
    <source>
        <dbReference type="EMBL" id="GAV61844.1"/>
    </source>
</evidence>
<feature type="region of interest" description="Disordered" evidence="1">
    <location>
        <begin position="1"/>
        <end position="173"/>
    </location>
</feature>
<evidence type="ECO:0000256" key="1">
    <source>
        <dbReference type="SAM" id="MobiDB-lite"/>
    </source>
</evidence>
<reference evidence="3" key="1">
    <citation type="submission" date="2016-04" db="EMBL/GenBank/DDBJ databases">
        <title>Cephalotus genome sequencing.</title>
        <authorList>
            <person name="Fukushima K."/>
            <person name="Hasebe M."/>
            <person name="Fang X."/>
        </authorList>
    </citation>
    <scope>NUCLEOTIDE SEQUENCE [LARGE SCALE GENOMIC DNA]</scope>
    <source>
        <strain evidence="3">cv. St1</strain>
    </source>
</reference>
<evidence type="ECO:0000313" key="3">
    <source>
        <dbReference type="Proteomes" id="UP000187406"/>
    </source>
</evidence>
<dbReference type="InterPro" id="IPR011009">
    <property type="entry name" value="Kinase-like_dom_sf"/>
</dbReference>
<dbReference type="InParanoid" id="A0A1Q3B1V0"/>
<feature type="region of interest" description="Disordered" evidence="1">
    <location>
        <begin position="199"/>
        <end position="225"/>
    </location>
</feature>
<feature type="compositionally biased region" description="Low complexity" evidence="1">
    <location>
        <begin position="11"/>
        <end position="29"/>
    </location>
</feature>
<sequence>MGDSKGDTTKKQSQQSQQPKQQQLSSSPKDPLEESTETRQHHHHQQTKPVAPFSSPLYVPIGGASSPFDQQFESVHPKRPRYGAGSGQWKLLPSPSPSQQQQKQAQMAILATESSPSPTTNPNNSKTQAHATAASSSDTASSPPRSPIPSLSAASGQDTCKPEGDQTQHQFRKGKYVSPVWKPSEMLWLARAWRIQYQGGSDGSGSSSRADQQIEVQSTRGKTRADKDREVAEFLNAHGVSRDAKTAGTKWDNMLGEFRKVYEWERGGEREQVGKSYFRLSPYERKLHRLPASFDEEVFEELSQFMGSRMRTPQSRGVSAFASGDDSKTPLAVARTLPLPPPFKDDELPLSARTKQLVMTSGGEAFFHGNRGSLLGFDTSLDVAGATSSASSKELRRIGKVRMTWEESVSLWAEEGEHHRGRMRLLGSSFLNADELTFFDDAMVACTLEAFEDGPLKGFSVDRFVSGQQVKVFGRRKSSLASTASSGFIERVQLPLTEPSIRSIPPWEFQDPTEYYVGCLRVPPTTLPSLFELSWHFQEPPPEEIRFPLRKDVYRDLPQGKELFFTTSTELLDCRAITYDILGPIIRTNPSISIATASSRDSFIGLWDDCINRVVSKFCAAEMAIIRKSASLLDDTLQDQWPNVTGFVRNFCLWRGEETDQLREGHIDPSSSIVEKLLWTFMELPYILGYYAVGYMITFCALSRSQDRIIRTDLYTLDLSSPSERLKALVPCYRIAGLLPLLADRCCNITSGSTYKSPLFSDFERVDMGDGSIIEMTPNTVTRYFSSKRKWAAVKEIYDFLDHRIPHAEIIYRSSEKDLAMVFKPRGSKFKPTNCDQLVEALKYVTKALVALHDLSFMHRDLSWDKVTRRSDRENEWFVCGFDEAVGAPQIYPHGVSGVEARGRHAPEMVRGLHGVKVDVWGVGHLVKTCGLSGVPKMLRELQNRCLDQNPENRPTAAECYHHLLQLQSSLSASPGVPY</sequence>
<organism evidence="2 3">
    <name type="scientific">Cephalotus follicularis</name>
    <name type="common">Albany pitcher plant</name>
    <dbReference type="NCBI Taxonomy" id="3775"/>
    <lineage>
        <taxon>Eukaryota</taxon>
        <taxon>Viridiplantae</taxon>
        <taxon>Streptophyta</taxon>
        <taxon>Embryophyta</taxon>
        <taxon>Tracheophyta</taxon>
        <taxon>Spermatophyta</taxon>
        <taxon>Magnoliopsida</taxon>
        <taxon>eudicotyledons</taxon>
        <taxon>Gunneridae</taxon>
        <taxon>Pentapetalae</taxon>
        <taxon>rosids</taxon>
        <taxon>fabids</taxon>
        <taxon>Oxalidales</taxon>
        <taxon>Cephalotaceae</taxon>
        <taxon>Cephalotus</taxon>
    </lineage>
</organism>
<keyword evidence="3" id="KW-1185">Reference proteome</keyword>
<dbReference type="SUPFAM" id="SSF56112">
    <property type="entry name" value="Protein kinase-like (PK-like)"/>
    <property type="match status" value="1"/>
</dbReference>
<feature type="compositionally biased region" description="Low complexity" evidence="1">
    <location>
        <begin position="91"/>
        <end position="155"/>
    </location>
</feature>
<gene>
    <name evidence="2" type="ORF">CFOL_v3_05370</name>
</gene>
<comment type="caution">
    <text evidence="2">The sequence shown here is derived from an EMBL/GenBank/DDBJ whole genome shotgun (WGS) entry which is preliminary data.</text>
</comment>
<dbReference type="STRING" id="3775.A0A1Q3B1V0"/>
<protein>
    <submittedName>
        <fullName evidence="2">Uncharacterized protein</fullName>
    </submittedName>
</protein>
<dbReference type="Gene3D" id="1.10.510.10">
    <property type="entry name" value="Transferase(Phosphotransferase) domain 1"/>
    <property type="match status" value="1"/>
</dbReference>
<accession>A0A1Q3B1V0</accession>
<dbReference type="EMBL" id="BDDD01000226">
    <property type="protein sequence ID" value="GAV61844.1"/>
    <property type="molecule type" value="Genomic_DNA"/>
</dbReference>
<name>A0A1Q3B1V0_CEPFO</name>
<dbReference type="PANTHER" id="PTHR33492">
    <property type="entry name" value="OSJNBA0043A12.37 PROTEIN-RELATED"/>
    <property type="match status" value="1"/>
</dbReference>
<dbReference type="AlphaFoldDB" id="A0A1Q3B1V0"/>
<dbReference type="PANTHER" id="PTHR33492:SF9">
    <property type="entry name" value="GB|AAB80672.1"/>
    <property type="match status" value="1"/>
</dbReference>
<feature type="compositionally biased region" description="Polar residues" evidence="1">
    <location>
        <begin position="209"/>
        <end position="220"/>
    </location>
</feature>
<feature type="compositionally biased region" description="Basic and acidic residues" evidence="1">
    <location>
        <begin position="1"/>
        <end position="10"/>
    </location>
</feature>
<dbReference type="OrthoDB" id="2379186at2759"/>
<proteinExistence type="predicted"/>